<evidence type="ECO:0000313" key="2">
    <source>
        <dbReference type="Proteomes" id="UP000004994"/>
    </source>
</evidence>
<reference evidence="1" key="1">
    <citation type="journal article" date="2012" name="Nature">
        <title>The tomato genome sequence provides insights into fleshy fruit evolution.</title>
        <authorList>
            <consortium name="Tomato Genome Consortium"/>
        </authorList>
    </citation>
    <scope>NUCLEOTIDE SEQUENCE [LARGE SCALE GENOMIC DNA]</scope>
    <source>
        <strain evidence="1">cv. Heinz 1706</strain>
    </source>
</reference>
<name>A0A3Q7G9A4_SOLLC</name>
<dbReference type="Pfam" id="PF03140">
    <property type="entry name" value="DUF247"/>
    <property type="match status" value="1"/>
</dbReference>
<dbReference type="EnsemblPlants" id="Solyc03g078840.1.1">
    <property type="protein sequence ID" value="Solyc03g078840.1.1.1"/>
    <property type="gene ID" value="Solyc03g078840.1"/>
</dbReference>
<evidence type="ECO:0000313" key="1">
    <source>
        <dbReference type="EnsemblPlants" id="Solyc03g078840.1.1.1"/>
    </source>
</evidence>
<dbReference type="OMA" id="MFIEDER"/>
<accession>A0A3Q7G9A4</accession>
<dbReference type="Proteomes" id="UP000004994">
    <property type="component" value="Chromosome 3"/>
</dbReference>
<dbReference type="Gramene" id="Solyc03g078840.1.1">
    <property type="protein sequence ID" value="Solyc03g078840.1.1.1"/>
    <property type="gene ID" value="Solyc03g078840.1"/>
</dbReference>
<dbReference type="PaxDb" id="4081-Solyc03g078840.1.1"/>
<dbReference type="AlphaFoldDB" id="A0A3Q7G9A4"/>
<proteinExistence type="predicted"/>
<dbReference type="InterPro" id="IPR004158">
    <property type="entry name" value="DUF247_pln"/>
</dbReference>
<sequence>MGLMQMVPLLMKEEIKEEYEPKVVSFGPYHHGKEKLKLAEDFKPIAVQMFIEDERNEADFMATILGMLEVVT</sequence>
<reference evidence="1" key="2">
    <citation type="submission" date="2019-01" db="UniProtKB">
        <authorList>
            <consortium name="EnsemblPlants"/>
        </authorList>
    </citation>
    <scope>IDENTIFICATION</scope>
    <source>
        <strain evidence="1">cv. Heinz 1706</strain>
    </source>
</reference>
<keyword evidence="2" id="KW-1185">Reference proteome</keyword>
<dbReference type="InParanoid" id="A0A3Q7G9A4"/>
<organism evidence="1">
    <name type="scientific">Solanum lycopersicum</name>
    <name type="common">Tomato</name>
    <name type="synonym">Lycopersicon esculentum</name>
    <dbReference type="NCBI Taxonomy" id="4081"/>
    <lineage>
        <taxon>Eukaryota</taxon>
        <taxon>Viridiplantae</taxon>
        <taxon>Streptophyta</taxon>
        <taxon>Embryophyta</taxon>
        <taxon>Tracheophyta</taxon>
        <taxon>Spermatophyta</taxon>
        <taxon>Magnoliopsida</taxon>
        <taxon>eudicotyledons</taxon>
        <taxon>Gunneridae</taxon>
        <taxon>Pentapetalae</taxon>
        <taxon>asterids</taxon>
        <taxon>lamiids</taxon>
        <taxon>Solanales</taxon>
        <taxon>Solanaceae</taxon>
        <taxon>Solanoideae</taxon>
        <taxon>Solaneae</taxon>
        <taxon>Solanum</taxon>
        <taxon>Solanum subgen. Lycopersicon</taxon>
    </lineage>
</organism>
<protein>
    <submittedName>
        <fullName evidence="1">Uncharacterized protein</fullName>
    </submittedName>
</protein>